<name>A0AAX2REN1_BURCE</name>
<gene>
    <name evidence="1" type="ORF">E3D37_34870</name>
</gene>
<evidence type="ECO:0000313" key="1">
    <source>
        <dbReference type="EMBL" id="TEU36880.1"/>
    </source>
</evidence>
<proteinExistence type="predicted"/>
<dbReference type="RefSeq" id="WP_134319716.1">
    <property type="nucleotide sequence ID" value="NZ_QLUZ01000005.1"/>
</dbReference>
<reference evidence="1 2" key="1">
    <citation type="submission" date="2019-03" db="EMBL/GenBank/DDBJ databases">
        <title>Burkholderia cepacia outbreak.</title>
        <authorList>
            <person name="Farzana R."/>
            <person name="Walsh T.R."/>
        </authorList>
    </citation>
    <scope>NUCLEOTIDE SEQUENCE [LARGE SCALE GENOMIC DNA]</scope>
    <source>
        <strain evidence="2">d13</strain>
    </source>
</reference>
<accession>A0AAX2REN1</accession>
<comment type="caution">
    <text evidence="1">The sequence shown here is derived from an EMBL/GenBank/DDBJ whole genome shotgun (WGS) entry which is preliminary data.</text>
</comment>
<protein>
    <submittedName>
        <fullName evidence="1">Uncharacterized protein</fullName>
    </submittedName>
</protein>
<sequence length="93" mass="10548">MSSTAPSTGTRAFTSLAIGFLSGIEKRKRDIELNLANGRADRIQTFMKKRRTGRQSRMSIMENVRLTRCGHFFYGYDARIKTDSACTHNGNRD</sequence>
<dbReference type="AlphaFoldDB" id="A0AAX2REN1"/>
<dbReference type="EMBL" id="SNSQ01000056">
    <property type="protein sequence ID" value="TEU36880.1"/>
    <property type="molecule type" value="Genomic_DNA"/>
</dbReference>
<organism evidence="1 2">
    <name type="scientific">Burkholderia cepacia</name>
    <name type="common">Pseudomonas cepacia</name>
    <dbReference type="NCBI Taxonomy" id="292"/>
    <lineage>
        <taxon>Bacteria</taxon>
        <taxon>Pseudomonadati</taxon>
        <taxon>Pseudomonadota</taxon>
        <taxon>Betaproteobacteria</taxon>
        <taxon>Burkholderiales</taxon>
        <taxon>Burkholderiaceae</taxon>
        <taxon>Burkholderia</taxon>
        <taxon>Burkholderia cepacia complex</taxon>
    </lineage>
</organism>
<dbReference type="Proteomes" id="UP000298234">
    <property type="component" value="Unassembled WGS sequence"/>
</dbReference>
<evidence type="ECO:0000313" key="2">
    <source>
        <dbReference type="Proteomes" id="UP000298234"/>
    </source>
</evidence>